<dbReference type="PRINTS" id="PR01467">
    <property type="entry name" value="ARGREPRESSOR"/>
</dbReference>
<comment type="pathway">
    <text evidence="2 9">Amino-acid biosynthesis; L-arginine biosynthesis [regulation].</text>
</comment>
<dbReference type="SUPFAM" id="SSF46785">
    <property type="entry name" value="Winged helix' DNA-binding domain"/>
    <property type="match status" value="1"/>
</dbReference>
<dbReference type="HOGENOM" id="CLU_097103_0_0_10"/>
<dbReference type="GO" id="GO:1900079">
    <property type="term" value="P:regulation of arginine biosynthetic process"/>
    <property type="evidence" value="ECO:0007669"/>
    <property type="project" value="UniProtKB-UniRule"/>
</dbReference>
<comment type="subcellular location">
    <subcellularLocation>
        <location evidence="1 9">Cytoplasm</location>
    </subcellularLocation>
</comment>
<evidence type="ECO:0000256" key="6">
    <source>
        <dbReference type="ARBA" id="ARBA00023015"/>
    </source>
</evidence>
<protein>
    <recommendedName>
        <fullName evidence="4 9">Arginine repressor</fullName>
    </recommendedName>
</protein>
<dbReference type="eggNOG" id="COG1438">
    <property type="taxonomic scope" value="Bacteria"/>
</dbReference>
<dbReference type="GO" id="GO:0003677">
    <property type="term" value="F:DNA binding"/>
    <property type="evidence" value="ECO:0007669"/>
    <property type="project" value="UniProtKB-KW"/>
</dbReference>
<dbReference type="Gene3D" id="3.30.1360.40">
    <property type="match status" value="1"/>
</dbReference>
<dbReference type="InterPro" id="IPR036388">
    <property type="entry name" value="WH-like_DNA-bd_sf"/>
</dbReference>
<evidence type="ECO:0000256" key="9">
    <source>
        <dbReference type="HAMAP-Rule" id="MF_00173"/>
    </source>
</evidence>
<dbReference type="Gene3D" id="1.10.10.10">
    <property type="entry name" value="Winged helix-like DNA-binding domain superfamily/Winged helix DNA-binding domain"/>
    <property type="match status" value="1"/>
</dbReference>
<evidence type="ECO:0000313" key="12">
    <source>
        <dbReference type="EMBL" id="AEW20304.1"/>
    </source>
</evidence>
<feature type="domain" description="Arginine repressor C-terminal" evidence="11">
    <location>
        <begin position="96"/>
        <end position="154"/>
    </location>
</feature>
<evidence type="ECO:0000256" key="3">
    <source>
        <dbReference type="ARBA" id="ARBA00008316"/>
    </source>
</evidence>
<keyword evidence="13" id="KW-1185">Reference proteome</keyword>
<comment type="similarity">
    <text evidence="3 9">Belongs to the ArgR family.</text>
</comment>
<dbReference type="GO" id="GO:0003700">
    <property type="term" value="F:DNA-binding transcription factor activity"/>
    <property type="evidence" value="ECO:0007669"/>
    <property type="project" value="UniProtKB-UniRule"/>
</dbReference>
<dbReference type="GO" id="GO:0006526">
    <property type="term" value="P:L-arginine biosynthetic process"/>
    <property type="evidence" value="ECO:0007669"/>
    <property type="project" value="UniProtKB-UniPathway"/>
</dbReference>
<keyword evidence="8 9" id="KW-0804">Transcription</keyword>
<evidence type="ECO:0000256" key="5">
    <source>
        <dbReference type="ARBA" id="ARBA00022490"/>
    </source>
</evidence>
<dbReference type="Proteomes" id="UP000005436">
    <property type="component" value="Chromosome"/>
</dbReference>
<evidence type="ECO:0000259" key="11">
    <source>
        <dbReference type="Pfam" id="PF02863"/>
    </source>
</evidence>
<evidence type="ECO:0000259" key="10">
    <source>
        <dbReference type="Pfam" id="PF01316"/>
    </source>
</evidence>
<evidence type="ECO:0000256" key="4">
    <source>
        <dbReference type="ARBA" id="ARBA00021148"/>
    </source>
</evidence>
<dbReference type="SUPFAM" id="SSF55252">
    <property type="entry name" value="C-terminal domain of arginine repressor"/>
    <property type="match status" value="1"/>
</dbReference>
<dbReference type="UniPathway" id="UPA00068"/>
<evidence type="ECO:0000256" key="2">
    <source>
        <dbReference type="ARBA" id="ARBA00005040"/>
    </source>
</evidence>
<gene>
    <name evidence="9 12" type="primary">argR</name>
    <name evidence="12" type="ordered locus">BFO_1816</name>
</gene>
<dbReference type="GO" id="GO:0051259">
    <property type="term" value="P:protein complex oligomerization"/>
    <property type="evidence" value="ECO:0007669"/>
    <property type="project" value="InterPro"/>
</dbReference>
<dbReference type="InterPro" id="IPR036390">
    <property type="entry name" value="WH_DNA-bd_sf"/>
</dbReference>
<dbReference type="AlphaFoldDB" id="G8UNP5"/>
<evidence type="ECO:0000256" key="8">
    <source>
        <dbReference type="ARBA" id="ARBA00023163"/>
    </source>
</evidence>
<dbReference type="InterPro" id="IPR020900">
    <property type="entry name" value="Arg_repress_DNA-bd"/>
</dbReference>
<evidence type="ECO:0000256" key="7">
    <source>
        <dbReference type="ARBA" id="ARBA00023125"/>
    </source>
</evidence>
<evidence type="ECO:0000256" key="1">
    <source>
        <dbReference type="ARBA" id="ARBA00004496"/>
    </source>
</evidence>
<dbReference type="PATRIC" id="fig|203275.8.peg.1649"/>
<evidence type="ECO:0000313" key="13">
    <source>
        <dbReference type="Proteomes" id="UP000005436"/>
    </source>
</evidence>
<dbReference type="Pfam" id="PF01316">
    <property type="entry name" value="Arg_repressor"/>
    <property type="match status" value="1"/>
</dbReference>
<organism evidence="12 13">
    <name type="scientific">Tannerella forsythia (strain ATCC 43037 / JCM 10827 / CCUG 21028 A / KCTC 5666 / FDC 338)</name>
    <name type="common">Bacteroides forsythus</name>
    <dbReference type="NCBI Taxonomy" id="203275"/>
    <lineage>
        <taxon>Bacteria</taxon>
        <taxon>Pseudomonadati</taxon>
        <taxon>Bacteroidota</taxon>
        <taxon>Bacteroidia</taxon>
        <taxon>Bacteroidales</taxon>
        <taxon>Tannerellaceae</taxon>
        <taxon>Tannerella</taxon>
    </lineage>
</organism>
<proteinExistence type="inferred from homology"/>
<keyword evidence="9" id="KW-0678">Repressor</keyword>
<dbReference type="KEGG" id="tfo:BFO_1816"/>
<dbReference type="PANTHER" id="PTHR34471:SF1">
    <property type="entry name" value="ARGININE REPRESSOR"/>
    <property type="match status" value="1"/>
</dbReference>
<name>G8UNP5_TANFA</name>
<dbReference type="InterPro" id="IPR001669">
    <property type="entry name" value="Arg_repress"/>
</dbReference>
<dbReference type="GO" id="GO:0034618">
    <property type="term" value="F:arginine binding"/>
    <property type="evidence" value="ECO:0007669"/>
    <property type="project" value="InterPro"/>
</dbReference>
<feature type="domain" description="Arginine repressor DNA-binding" evidence="10">
    <location>
        <begin position="24"/>
        <end position="87"/>
    </location>
</feature>
<accession>G8UNP5</accession>
<keyword evidence="5 9" id="KW-0963">Cytoplasm</keyword>
<dbReference type="InterPro" id="IPR020899">
    <property type="entry name" value="Arg_repress_C"/>
</dbReference>
<reference evidence="13" key="1">
    <citation type="submission" date="2011-12" db="EMBL/GenBank/DDBJ databases">
        <title>Complete sequence of Tannerella forsythia ATCC 43037.</title>
        <authorList>
            <person name="Dewhirst F."/>
            <person name="Tanner A."/>
            <person name="Izard J."/>
            <person name="Brinkac L."/>
            <person name="Durkin A.S."/>
            <person name="Hostetler J."/>
            <person name="Shetty J."/>
            <person name="Torralba M."/>
            <person name="Gill S."/>
            <person name="Nelson K."/>
        </authorList>
    </citation>
    <scope>NUCLEOTIDE SEQUENCE [LARGE SCALE GENOMIC DNA]</scope>
    <source>
        <strain evidence="13">ATCC 43037 / JCM 10827 / CCUG 33226 / KCTC 5666 / FDC 338</strain>
    </source>
</reference>
<dbReference type="GO" id="GO:0005737">
    <property type="term" value="C:cytoplasm"/>
    <property type="evidence" value="ECO:0007669"/>
    <property type="project" value="UniProtKB-SubCell"/>
</dbReference>
<dbReference type="Pfam" id="PF02863">
    <property type="entry name" value="Arg_repressor_C"/>
    <property type="match status" value="1"/>
</dbReference>
<keyword evidence="9" id="KW-0028">Amino-acid biosynthesis</keyword>
<keyword evidence="9" id="KW-0055">Arginine biosynthesis</keyword>
<dbReference type="STRING" id="203275.BFO_1816"/>
<dbReference type="PANTHER" id="PTHR34471">
    <property type="entry name" value="ARGININE REPRESSOR"/>
    <property type="match status" value="1"/>
</dbReference>
<comment type="function">
    <text evidence="9">Regulates arginine biosynthesis genes.</text>
</comment>
<keyword evidence="7 9" id="KW-0238">DNA-binding</keyword>
<sequence>MEYLFDNMRIFASSFGYLFIMNIKQKRLNAIENIIRSEMIRNQDELQRALSNKGFEVTQGTLSRDIRKLKIVKRHDGDNRYIYVLPDAIPAGKPAVEFSGHLAVLKTPPGYAMAIASDIDRIAPGEILATIAGDDTILVIPRDGYSNKQVAKALEPFLTGRQTNETEKK</sequence>
<keyword evidence="6 9" id="KW-0805">Transcription regulation</keyword>
<dbReference type="HAMAP" id="MF_00173">
    <property type="entry name" value="Arg_repressor"/>
    <property type="match status" value="1"/>
</dbReference>
<dbReference type="EMBL" id="CP003191">
    <property type="protein sequence ID" value="AEW20304.1"/>
    <property type="molecule type" value="Genomic_DNA"/>
</dbReference>
<dbReference type="InterPro" id="IPR036251">
    <property type="entry name" value="Arg_repress_C_sf"/>
</dbReference>